<evidence type="ECO:0000256" key="1">
    <source>
        <dbReference type="ARBA" id="ARBA00004123"/>
    </source>
</evidence>
<evidence type="ECO:0000256" key="8">
    <source>
        <dbReference type="ARBA" id="ARBA00023242"/>
    </source>
</evidence>
<dbReference type="GO" id="GO:0043047">
    <property type="term" value="F:single-stranded telomeric DNA binding"/>
    <property type="evidence" value="ECO:0007669"/>
    <property type="project" value="UniProtKB-UniRule"/>
</dbReference>
<protein>
    <recommendedName>
        <fullName evidence="4 11">CST complex subunit STN1</fullName>
    </recommendedName>
    <alternativeName>
        <fullName evidence="10 11">Oligonucleotide/oligosaccharide-binding fold-containing protein 1</fullName>
    </alternativeName>
    <alternativeName>
        <fullName evidence="9 11">Suppressor of cdc thirteen homolog</fullName>
    </alternativeName>
</protein>
<evidence type="ECO:0000256" key="11">
    <source>
        <dbReference type="PIRNR" id="PIRNR036950"/>
    </source>
</evidence>
<feature type="domain" description="Stn1 C-terminal" evidence="13">
    <location>
        <begin position="210"/>
        <end position="375"/>
    </location>
</feature>
<keyword evidence="8 11" id="KW-0539">Nucleus</keyword>
<dbReference type="GO" id="GO:1990879">
    <property type="term" value="C:CST complex"/>
    <property type="evidence" value="ECO:0007669"/>
    <property type="project" value="Ensembl"/>
</dbReference>
<dbReference type="RefSeq" id="XP_023571296.1">
    <property type="nucleotide sequence ID" value="XM_023715528.1"/>
</dbReference>
<dbReference type="RefSeq" id="XP_012370264.2">
    <property type="nucleotide sequence ID" value="XM_012514810.2"/>
</dbReference>
<feature type="compositionally biased region" description="Polar residues" evidence="12">
    <location>
        <begin position="10"/>
        <end position="21"/>
    </location>
</feature>
<dbReference type="OrthoDB" id="77828at2759"/>
<evidence type="ECO:0000313" key="17">
    <source>
        <dbReference type="RefSeq" id="XP_023571295.1"/>
    </source>
</evidence>
<dbReference type="GO" id="GO:0005654">
    <property type="term" value="C:nucleoplasm"/>
    <property type="evidence" value="ECO:0007669"/>
    <property type="project" value="Ensembl"/>
</dbReference>
<dbReference type="CTD" id="79991"/>
<dbReference type="RefSeq" id="XP_023571295.1">
    <property type="nucleotide sequence ID" value="XM_023715527.1"/>
</dbReference>
<dbReference type="GO" id="GO:0010833">
    <property type="term" value="P:telomere maintenance via telomere lengthening"/>
    <property type="evidence" value="ECO:0007669"/>
    <property type="project" value="UniProtKB-UniRule"/>
</dbReference>
<dbReference type="AlphaFoldDB" id="A0A6P3VAU1"/>
<dbReference type="InterPro" id="IPR012340">
    <property type="entry name" value="NA-bd_OB-fold"/>
</dbReference>
<dbReference type="CDD" id="cd04483">
    <property type="entry name" value="hOBFC1_like"/>
    <property type="match status" value="1"/>
</dbReference>
<dbReference type="FunFam" id="2.40.50.140:FF:000181">
    <property type="entry name" value="CST complex subunit STN1"/>
    <property type="match status" value="1"/>
</dbReference>
<dbReference type="GO" id="GO:0045111">
    <property type="term" value="C:intermediate filament cytoskeleton"/>
    <property type="evidence" value="ECO:0007669"/>
    <property type="project" value="Ensembl"/>
</dbReference>
<evidence type="ECO:0000313" key="18">
    <source>
        <dbReference type="RefSeq" id="XP_023571296.1"/>
    </source>
</evidence>
<evidence type="ECO:0000256" key="6">
    <source>
        <dbReference type="ARBA" id="ARBA00022895"/>
    </source>
</evidence>
<comment type="subcellular location">
    <subcellularLocation>
        <location evidence="2">Chromosome</location>
        <location evidence="2">Telomere</location>
    </subcellularLocation>
    <subcellularLocation>
        <location evidence="1 11">Nucleus</location>
    </subcellularLocation>
</comment>
<organism evidence="15 16">
    <name type="scientific">Octodon degus</name>
    <name type="common">Degu</name>
    <name type="synonym">Sciurus degus</name>
    <dbReference type="NCBI Taxonomy" id="10160"/>
    <lineage>
        <taxon>Eukaryota</taxon>
        <taxon>Metazoa</taxon>
        <taxon>Chordata</taxon>
        <taxon>Craniata</taxon>
        <taxon>Vertebrata</taxon>
        <taxon>Euteleostomi</taxon>
        <taxon>Mammalia</taxon>
        <taxon>Eutheria</taxon>
        <taxon>Euarchontoglires</taxon>
        <taxon>Glires</taxon>
        <taxon>Rodentia</taxon>
        <taxon>Hystricomorpha</taxon>
        <taxon>Octodontidae</taxon>
        <taxon>Octodon</taxon>
    </lineage>
</organism>
<dbReference type="Gene3D" id="2.40.50.140">
    <property type="entry name" value="Nucleic acid-binding proteins"/>
    <property type="match status" value="1"/>
</dbReference>
<evidence type="ECO:0000256" key="2">
    <source>
        <dbReference type="ARBA" id="ARBA00004574"/>
    </source>
</evidence>
<dbReference type="GeneID" id="101575947"/>
<dbReference type="Gene3D" id="1.10.10.10">
    <property type="entry name" value="Winged helix-like DNA-binding domain superfamily/Winged helix DNA-binding domain"/>
    <property type="match status" value="1"/>
</dbReference>
<gene>
    <name evidence="16 17 18" type="primary">Stn1</name>
</gene>
<feature type="domain" description="CST complex subunit Stn1 N-terminal" evidence="14">
    <location>
        <begin position="51"/>
        <end position="99"/>
    </location>
</feature>
<dbReference type="InterPro" id="IPR015253">
    <property type="entry name" value="CST_STN1_C"/>
</dbReference>
<dbReference type="InterPro" id="IPR040260">
    <property type="entry name" value="RFA2-like"/>
</dbReference>
<evidence type="ECO:0000256" key="9">
    <source>
        <dbReference type="ARBA" id="ARBA00030039"/>
    </source>
</evidence>
<evidence type="ECO:0000313" key="16">
    <source>
        <dbReference type="RefSeq" id="XP_012370264.2"/>
    </source>
</evidence>
<keyword evidence="5 11" id="KW-0158">Chromosome</keyword>
<dbReference type="GO" id="GO:0001650">
    <property type="term" value="C:fibrillar center"/>
    <property type="evidence" value="ECO:0007669"/>
    <property type="project" value="Ensembl"/>
</dbReference>
<evidence type="ECO:0000256" key="12">
    <source>
        <dbReference type="SAM" id="MobiDB-lite"/>
    </source>
</evidence>
<evidence type="ECO:0000256" key="10">
    <source>
        <dbReference type="ARBA" id="ARBA00030852"/>
    </source>
</evidence>
<dbReference type="InterPro" id="IPR018856">
    <property type="entry name" value="Stn1_N"/>
</dbReference>
<evidence type="ECO:0000256" key="5">
    <source>
        <dbReference type="ARBA" id="ARBA00022454"/>
    </source>
</evidence>
<dbReference type="PANTHER" id="PTHR13989">
    <property type="entry name" value="REPLICATION PROTEIN A-RELATED"/>
    <property type="match status" value="1"/>
</dbReference>
<evidence type="ECO:0000256" key="7">
    <source>
        <dbReference type="ARBA" id="ARBA00023125"/>
    </source>
</evidence>
<dbReference type="InterPro" id="IPR036390">
    <property type="entry name" value="WH_DNA-bd_sf"/>
</dbReference>
<sequence length="375" mass="42503">MSHCSLLMHSESSQGDEPSSLSWGLDPVFVAFAKLYIRDILAMKESCQVPGVFFYNGHPIKQVDILGTVVGVKEKDAFCSYGVDDSTGVINCICWKKSSNTEPSPAVPHSAREWNALPKLEKLQEAIEQRTRIDIGDVIQVRGYIRTYREEREVHATMYYKVDDPVWSAQMARMLELPDLYRKVYDQRPRSAALELEEASSNPGAQDITSLTRLLSEKVKEFLLKEKVQTFYQQELEAVASLLSLASQPVSCGTCSDQVEFKTHPSSKAIHSIFKNAIELLRAEGLVFRKSGGFADLYHVTREDKGLHRKVLRIIQEDCQKPNHRERGCHFQHILACVRLSIQPGLSEAVLQQVLELLEDQSDIFSTTDRYYVAF</sequence>
<proteinExistence type="inferred from homology"/>
<dbReference type="GO" id="GO:0032211">
    <property type="term" value="P:negative regulation of telomere maintenance via telomerase"/>
    <property type="evidence" value="ECO:0007669"/>
    <property type="project" value="Ensembl"/>
</dbReference>
<dbReference type="GeneTree" id="ENSGT00390000000909"/>
<accession>A0A6P3VAU1</accession>
<comment type="function">
    <text evidence="11">Component of the CST complex. The CST complex binds single-stranded DNA with high affinity in a sequence-independent manner, while isolated subunits bind DNA with low affinity by themselves.</text>
</comment>
<dbReference type="Pfam" id="PF10451">
    <property type="entry name" value="Stn1"/>
    <property type="match status" value="1"/>
</dbReference>
<dbReference type="Pfam" id="PF09170">
    <property type="entry name" value="STN1_2"/>
    <property type="match status" value="1"/>
</dbReference>
<feature type="region of interest" description="Disordered" evidence="12">
    <location>
        <begin position="1"/>
        <end position="21"/>
    </location>
</feature>
<dbReference type="PIRSF" id="PIRSF036950">
    <property type="entry name" value="UCP036950"/>
    <property type="match status" value="1"/>
</dbReference>
<dbReference type="InterPro" id="IPR014647">
    <property type="entry name" value="Stn1"/>
</dbReference>
<dbReference type="Gene3D" id="1.10.10.980">
    <property type="entry name" value="CST, Suppressor of Cdc13 homolog, complex subunit STN1, N-terminal domain"/>
    <property type="match status" value="1"/>
</dbReference>
<keyword evidence="15" id="KW-1185">Reference proteome</keyword>
<dbReference type="InterPro" id="IPR036388">
    <property type="entry name" value="WH-like_DNA-bd_sf"/>
</dbReference>
<keyword evidence="6 11" id="KW-0779">Telomere</keyword>
<reference evidence="16 17" key="1">
    <citation type="submission" date="2025-04" db="UniProtKB">
        <authorList>
            <consortium name="RefSeq"/>
        </authorList>
    </citation>
    <scope>IDENTIFICATION</scope>
</reference>
<dbReference type="GO" id="GO:0045740">
    <property type="term" value="P:positive regulation of DNA replication"/>
    <property type="evidence" value="ECO:0007669"/>
    <property type="project" value="Ensembl"/>
</dbReference>
<dbReference type="GO" id="GO:0016233">
    <property type="term" value="P:telomere capping"/>
    <property type="evidence" value="ECO:0007669"/>
    <property type="project" value="InterPro"/>
</dbReference>
<dbReference type="InterPro" id="IPR042082">
    <property type="entry name" value="CST_Stn1_wHTH1_sf"/>
</dbReference>
<dbReference type="PANTHER" id="PTHR13989:SF33">
    <property type="entry name" value="CST COMPLEX SUBUNIT STN1"/>
    <property type="match status" value="1"/>
</dbReference>
<dbReference type="FunFam" id="1.10.10.10:FF:000275">
    <property type="entry name" value="CST complex subunit STN1"/>
    <property type="match status" value="1"/>
</dbReference>
<evidence type="ECO:0000259" key="13">
    <source>
        <dbReference type="Pfam" id="PF09170"/>
    </source>
</evidence>
<dbReference type="SUPFAM" id="SSF50249">
    <property type="entry name" value="Nucleic acid-binding proteins"/>
    <property type="match status" value="1"/>
</dbReference>
<evidence type="ECO:0000313" key="15">
    <source>
        <dbReference type="Proteomes" id="UP000515203"/>
    </source>
</evidence>
<evidence type="ECO:0000256" key="3">
    <source>
        <dbReference type="ARBA" id="ARBA00009698"/>
    </source>
</evidence>
<name>A0A6P3VAU1_OCTDE</name>
<evidence type="ECO:0000259" key="14">
    <source>
        <dbReference type="Pfam" id="PF10451"/>
    </source>
</evidence>
<dbReference type="Proteomes" id="UP000515203">
    <property type="component" value="Unplaced"/>
</dbReference>
<keyword evidence="7 11" id="KW-0238">DNA-binding</keyword>
<comment type="similarity">
    <text evidence="3">Belongs to the STN1 family.</text>
</comment>
<comment type="subunit">
    <text evidence="11">Component of the CST complex.</text>
</comment>
<dbReference type="SUPFAM" id="SSF46785">
    <property type="entry name" value="Winged helix' DNA-binding domain"/>
    <property type="match status" value="1"/>
</dbReference>
<dbReference type="OMA" id="LCWKDEK"/>
<evidence type="ECO:0000256" key="4">
    <source>
        <dbReference type="ARBA" id="ARBA00017411"/>
    </source>
</evidence>